<dbReference type="EMBL" id="MN820898">
    <property type="protein sequence ID" value="QHB80511.1"/>
    <property type="molecule type" value="Genomic_DNA"/>
</dbReference>
<protein>
    <submittedName>
        <fullName evidence="1">Putative endonuclease</fullName>
    </submittedName>
</protein>
<evidence type="ECO:0000313" key="1">
    <source>
        <dbReference type="EMBL" id="QHB80511.1"/>
    </source>
</evidence>
<dbReference type="Pfam" id="PF24608">
    <property type="entry name" value="PDDEXK_15"/>
    <property type="match status" value="1"/>
</dbReference>
<sequence length="157" mass="18243">MGINIRAKGAEGERQVIKMLTPIIQDVMREMEFPQDKVDAALKMVQRNQNQSAVGGNDLSNTFGMSIEVKRQEQLAINTWWTQCENAAMRNNELPVLIFKQNNKPWRFITWGFLHCPGDKGGWTSVRARVEFNEETFKTWFRAWVRGQLLNGWEARI</sequence>
<keyword evidence="1" id="KW-0255">Endonuclease</keyword>
<name>A0A7G3PM74_9CAUD</name>
<keyword evidence="1" id="KW-0540">Nuclease</keyword>
<evidence type="ECO:0000313" key="2">
    <source>
        <dbReference type="Proteomes" id="UP000515820"/>
    </source>
</evidence>
<dbReference type="InterPro" id="IPR056931">
    <property type="entry name" value="D14-like"/>
</dbReference>
<organism evidence="1 2">
    <name type="scientific">Sphingomonas phage vB_StuS_MMDA13</name>
    <dbReference type="NCBI Taxonomy" id="2686378"/>
    <lineage>
        <taxon>Viruses</taxon>
        <taxon>Duplodnaviria</taxon>
        <taxon>Heunggongvirae</taxon>
        <taxon>Uroviricota</taxon>
        <taxon>Caudoviricetes</taxon>
        <taxon>Queuovirinae</taxon>
        <taxon>Torvergatavirus</taxon>
        <taxon>Torvergatavirus MMDA13</taxon>
    </lineage>
</organism>
<proteinExistence type="predicted"/>
<keyword evidence="2" id="KW-1185">Reference proteome</keyword>
<gene>
    <name evidence="1" type="ORF">MMDA13_gp78</name>
</gene>
<dbReference type="Proteomes" id="UP000515820">
    <property type="component" value="Segment"/>
</dbReference>
<accession>A0A7G3PM74</accession>
<dbReference type="GO" id="GO:0004519">
    <property type="term" value="F:endonuclease activity"/>
    <property type="evidence" value="ECO:0007669"/>
    <property type="project" value="UniProtKB-KW"/>
</dbReference>
<reference evidence="1 2" key="1">
    <citation type="journal article" date="2020" name="Viruses">
        <title>Characterization of vB_StuS_MMDA13, a Newly Discovered Bacteriophage Infecting the Agar-Degrading Species Sphingomonas turrisvirgatae.</title>
        <authorList>
            <person name="Marmo P."/>
            <person name="Thaller M.C."/>
            <person name="Di Lallo G."/>
            <person name="Henrici De Angelis L."/>
            <person name="Poerio N."/>
            <person name="De Santis F."/>
            <person name="Fraziano M."/>
            <person name="Migliore L."/>
            <person name="D'Andrea M.M."/>
        </authorList>
    </citation>
    <scope>NUCLEOTIDE SEQUENCE [LARGE SCALE GENOMIC DNA]</scope>
</reference>
<keyword evidence="1" id="KW-0378">Hydrolase</keyword>